<organism evidence="1 2">
    <name type="scientific">Lachancea mirantina</name>
    <dbReference type="NCBI Taxonomy" id="1230905"/>
    <lineage>
        <taxon>Eukaryota</taxon>
        <taxon>Fungi</taxon>
        <taxon>Dikarya</taxon>
        <taxon>Ascomycota</taxon>
        <taxon>Saccharomycotina</taxon>
        <taxon>Saccharomycetes</taxon>
        <taxon>Saccharomycetales</taxon>
        <taxon>Saccharomycetaceae</taxon>
        <taxon>Lachancea</taxon>
    </lineage>
</organism>
<dbReference type="EMBL" id="LT598465">
    <property type="protein sequence ID" value="SCU91723.1"/>
    <property type="molecule type" value="Genomic_DNA"/>
</dbReference>
<dbReference type="Pfam" id="PF12239">
    <property type="entry name" value="DUF3605"/>
    <property type="match status" value="1"/>
</dbReference>
<dbReference type="GO" id="GO:0005737">
    <property type="term" value="C:cytoplasm"/>
    <property type="evidence" value="ECO:0007669"/>
    <property type="project" value="TreeGrafter"/>
</dbReference>
<reference evidence="1 2" key="1">
    <citation type="submission" date="2016-03" db="EMBL/GenBank/DDBJ databases">
        <authorList>
            <person name="Devillers H."/>
        </authorList>
    </citation>
    <scope>NUCLEOTIDE SEQUENCE [LARGE SCALE GENOMIC DNA]</scope>
    <source>
        <strain evidence="1">CBS 11717</strain>
    </source>
</reference>
<dbReference type="InterPro" id="IPR022036">
    <property type="entry name" value="DUF3605"/>
</dbReference>
<dbReference type="OrthoDB" id="10053431at2759"/>
<dbReference type="AlphaFoldDB" id="A0A1G4JMD9"/>
<evidence type="ECO:0000313" key="2">
    <source>
        <dbReference type="Proteomes" id="UP000191024"/>
    </source>
</evidence>
<accession>A0A1G4JMD9</accession>
<protein>
    <submittedName>
        <fullName evidence="1">LAMI_0E06986g1_1</fullName>
    </submittedName>
</protein>
<keyword evidence="2" id="KW-1185">Reference proteome</keyword>
<dbReference type="Proteomes" id="UP000191024">
    <property type="component" value="Chromosome E"/>
</dbReference>
<evidence type="ECO:0000313" key="1">
    <source>
        <dbReference type="EMBL" id="SCU91723.1"/>
    </source>
</evidence>
<sequence>MFDWNTTVGLVRTGKLDQLVRTPRVAQQYRVFRDELARKGSSLLNNILENRLHWSGESLAGLEAQYPDCDRQAVAFFSRPDLYAVLPNDFPYDLEADVHHLVVWSKVRIPLYKQDKDDPCAMDLVVRDKIDRFLQHNLARYALTEFVWFINYPHLQSVKTVSHVHVLVRAHQRNPVIQLLAEDDFEPVGES</sequence>
<dbReference type="PANTHER" id="PTHR35020">
    <property type="entry name" value="N-ACETYLGLUCOSAMINE-INDUCED PROTEIN 1"/>
    <property type="match status" value="1"/>
</dbReference>
<dbReference type="GO" id="GO:0006044">
    <property type="term" value="P:N-acetylglucosamine metabolic process"/>
    <property type="evidence" value="ECO:0007669"/>
    <property type="project" value="TreeGrafter"/>
</dbReference>
<dbReference type="PANTHER" id="PTHR35020:SF2">
    <property type="entry name" value="N-ACETYLGLUCOSAMINE-INDUCED PROTEIN 1"/>
    <property type="match status" value="1"/>
</dbReference>
<proteinExistence type="predicted"/>
<gene>
    <name evidence="1" type="ORF">LAMI_0E06986G</name>
</gene>
<name>A0A1G4JMD9_9SACH</name>